<accession>A0ABD6E6U6</accession>
<proteinExistence type="predicted"/>
<comment type="caution">
    <text evidence="1">The sequence shown here is derived from an EMBL/GenBank/DDBJ whole genome shotgun (WGS) entry which is preliminary data.</text>
</comment>
<dbReference type="RefSeq" id="WP_256309309.1">
    <property type="nucleotide sequence ID" value="NZ_JANHAW010000006.1"/>
</dbReference>
<dbReference type="EMBL" id="JBHUDP010000015">
    <property type="protein sequence ID" value="MFD1687568.1"/>
    <property type="molecule type" value="Genomic_DNA"/>
</dbReference>
<name>A0ABD6E6U6_9EURY</name>
<dbReference type="Proteomes" id="UP001597092">
    <property type="component" value="Unassembled WGS sequence"/>
</dbReference>
<protein>
    <submittedName>
        <fullName evidence="1">Uncharacterized protein</fullName>
    </submittedName>
</protein>
<gene>
    <name evidence="1" type="ORF">ACFSAS_18450</name>
</gene>
<sequence>MTQETSETIRTLLESVIERTDDEEIHYKIRTALQLLDVVRVRNEQVSETLSAVELDEDLENRLEDLGYLE</sequence>
<evidence type="ECO:0000313" key="1">
    <source>
        <dbReference type="EMBL" id="MFD1687568.1"/>
    </source>
</evidence>
<organism evidence="1 2">
    <name type="scientific">Halobellus litoreus</name>
    <dbReference type="NCBI Taxonomy" id="755310"/>
    <lineage>
        <taxon>Archaea</taxon>
        <taxon>Methanobacteriati</taxon>
        <taxon>Methanobacteriota</taxon>
        <taxon>Stenosarchaea group</taxon>
        <taxon>Halobacteria</taxon>
        <taxon>Halobacteriales</taxon>
        <taxon>Haloferacaceae</taxon>
        <taxon>Halobellus</taxon>
    </lineage>
</organism>
<evidence type="ECO:0000313" key="2">
    <source>
        <dbReference type="Proteomes" id="UP001597092"/>
    </source>
</evidence>
<dbReference type="AlphaFoldDB" id="A0ABD6E6U6"/>
<keyword evidence="2" id="KW-1185">Reference proteome</keyword>
<reference evidence="1 2" key="1">
    <citation type="journal article" date="2019" name="Int. J. Syst. Evol. Microbiol.">
        <title>The Global Catalogue of Microorganisms (GCM) 10K type strain sequencing project: providing services to taxonomists for standard genome sequencing and annotation.</title>
        <authorList>
            <consortium name="The Broad Institute Genomics Platform"/>
            <consortium name="The Broad Institute Genome Sequencing Center for Infectious Disease"/>
            <person name="Wu L."/>
            <person name="Ma J."/>
        </authorList>
    </citation>
    <scope>NUCLEOTIDE SEQUENCE [LARGE SCALE GENOMIC DNA]</scope>
    <source>
        <strain evidence="1 2">CGMCC 1.10387</strain>
    </source>
</reference>